<evidence type="ECO:0000313" key="7">
    <source>
        <dbReference type="Proteomes" id="UP000236220"/>
    </source>
</evidence>
<dbReference type="AlphaFoldDB" id="A0A2K1Q2U7"/>
<dbReference type="EMBL" id="NPZB01000001">
    <property type="protein sequence ID" value="PNS09376.1"/>
    <property type="molecule type" value="Genomic_DNA"/>
</dbReference>
<dbReference type="Gene3D" id="2.60.450.10">
    <property type="entry name" value="Lipopolysaccharide (LPS) transport protein A like domain"/>
    <property type="match status" value="1"/>
</dbReference>
<protein>
    <submittedName>
        <fullName evidence="6">Lipopolysaccharide-assembly, LptC-related</fullName>
    </submittedName>
</protein>
<dbReference type="InterPro" id="IPR026265">
    <property type="entry name" value="LptC"/>
</dbReference>
<dbReference type="Pfam" id="PF06835">
    <property type="entry name" value="LptC"/>
    <property type="match status" value="1"/>
</dbReference>
<dbReference type="Proteomes" id="UP000236220">
    <property type="component" value="Unassembled WGS sequence"/>
</dbReference>
<dbReference type="GO" id="GO:0005886">
    <property type="term" value="C:plasma membrane"/>
    <property type="evidence" value="ECO:0007669"/>
    <property type="project" value="InterPro"/>
</dbReference>
<keyword evidence="4" id="KW-1133">Transmembrane helix</keyword>
<keyword evidence="5" id="KW-0472">Membrane</keyword>
<evidence type="ECO:0000256" key="4">
    <source>
        <dbReference type="ARBA" id="ARBA00022989"/>
    </source>
</evidence>
<evidence type="ECO:0000256" key="2">
    <source>
        <dbReference type="ARBA" id="ARBA00022519"/>
    </source>
</evidence>
<evidence type="ECO:0000256" key="3">
    <source>
        <dbReference type="ARBA" id="ARBA00022692"/>
    </source>
</evidence>
<comment type="caution">
    <text evidence="6">The sequence shown here is derived from an EMBL/GenBank/DDBJ whole genome shotgun (WGS) entry which is preliminary data.</text>
</comment>
<reference evidence="6 7" key="1">
    <citation type="submission" date="2017-08" db="EMBL/GenBank/DDBJ databases">
        <title>Lysobacter sylvestris genome.</title>
        <authorList>
            <person name="Zhang D.-C."/>
            <person name="Albuquerque L."/>
            <person name="Franca L."/>
            <person name="Froufe H.J.C."/>
            <person name="Barroso C."/>
            <person name="Egas C."/>
            <person name="Da Costa M."/>
            <person name="Margesin R."/>
        </authorList>
    </citation>
    <scope>NUCLEOTIDE SEQUENCE [LARGE SCALE GENOMIC DNA]</scope>
    <source>
        <strain evidence="6 7">AM20-91</strain>
    </source>
</reference>
<dbReference type="RefSeq" id="WP_165782388.1">
    <property type="nucleotide sequence ID" value="NZ_NPZB01000001.1"/>
</dbReference>
<dbReference type="GO" id="GO:0015221">
    <property type="term" value="F:lipopolysaccharide transmembrane transporter activity"/>
    <property type="evidence" value="ECO:0007669"/>
    <property type="project" value="InterPro"/>
</dbReference>
<dbReference type="GO" id="GO:0017089">
    <property type="term" value="F:glycolipid transfer activity"/>
    <property type="evidence" value="ECO:0007669"/>
    <property type="project" value="TreeGrafter"/>
</dbReference>
<name>A0A2K1Q2U7_9GAMM</name>
<keyword evidence="1" id="KW-1003">Cell membrane</keyword>
<evidence type="ECO:0000313" key="6">
    <source>
        <dbReference type="EMBL" id="PNS09376.1"/>
    </source>
</evidence>
<dbReference type="PANTHER" id="PTHR37481">
    <property type="entry name" value="LIPOPOLYSACCHARIDE EXPORT SYSTEM PROTEIN LPTC"/>
    <property type="match status" value="1"/>
</dbReference>
<dbReference type="InterPro" id="IPR010664">
    <property type="entry name" value="LipoPS_assembly_LptC-rel"/>
</dbReference>
<dbReference type="GO" id="GO:0030288">
    <property type="term" value="C:outer membrane-bounded periplasmic space"/>
    <property type="evidence" value="ECO:0007669"/>
    <property type="project" value="TreeGrafter"/>
</dbReference>
<evidence type="ECO:0000256" key="5">
    <source>
        <dbReference type="ARBA" id="ARBA00023136"/>
    </source>
</evidence>
<evidence type="ECO:0000256" key="1">
    <source>
        <dbReference type="ARBA" id="ARBA00022475"/>
    </source>
</evidence>
<organism evidence="6 7">
    <name type="scientific">Solilutibacter silvestris</name>
    <dbReference type="NCBI Taxonomy" id="1645665"/>
    <lineage>
        <taxon>Bacteria</taxon>
        <taxon>Pseudomonadati</taxon>
        <taxon>Pseudomonadota</taxon>
        <taxon>Gammaproteobacteria</taxon>
        <taxon>Lysobacterales</taxon>
        <taxon>Lysobacteraceae</taxon>
        <taxon>Solilutibacter</taxon>
    </lineage>
</organism>
<sequence>MSWRGWLTLALSVAAVLAGLAIWNENNHLKTRGPAEYRPDYVLNDFTMVSLNQQGTEALTVSAPQLRRNPDTQAMDLDTPTFLFPDRNNRRWRATAKTAWVSAKGEQVKLRGDAVVDSPVGDANQGRIASPTLDVFTEKGKERATSQDAVVITKPGTIIKGRGLDADFNQDRVVLHNEVRIQYAPQAAR</sequence>
<dbReference type="InterPro" id="IPR052363">
    <property type="entry name" value="LPS_export_LptC"/>
</dbReference>
<keyword evidence="2" id="KW-0997">Cell inner membrane</keyword>
<proteinExistence type="predicted"/>
<gene>
    <name evidence="6" type="ORF">Lysil_1005</name>
</gene>
<keyword evidence="7" id="KW-1185">Reference proteome</keyword>
<dbReference type="NCBIfam" id="TIGR04409">
    <property type="entry name" value="LptC_YrbK"/>
    <property type="match status" value="1"/>
</dbReference>
<dbReference type="PANTHER" id="PTHR37481:SF1">
    <property type="entry name" value="LIPOPOLYSACCHARIDE EXPORT SYSTEM PROTEIN LPTC"/>
    <property type="match status" value="1"/>
</dbReference>
<keyword evidence="3" id="KW-0812">Transmembrane</keyword>
<accession>A0A2K1Q2U7</accession>